<feature type="non-terminal residue" evidence="8">
    <location>
        <position position="1"/>
    </location>
</feature>
<comment type="similarity">
    <text evidence="2">Belongs to the FAD-binding monooxygenase family.</text>
</comment>
<keyword evidence="3" id="KW-0285">Flavoprotein</keyword>
<evidence type="ECO:0000313" key="9">
    <source>
        <dbReference type="Proteomes" id="UP001465976"/>
    </source>
</evidence>
<keyword evidence="5" id="KW-0521">NADP</keyword>
<comment type="caution">
    <text evidence="8">The sequence shown here is derived from an EMBL/GenBank/DDBJ whole genome shotgun (WGS) entry which is preliminary data.</text>
</comment>
<evidence type="ECO:0000256" key="7">
    <source>
        <dbReference type="ARBA" id="ARBA00023033"/>
    </source>
</evidence>
<dbReference type="Gene3D" id="3.50.50.60">
    <property type="entry name" value="FAD/NAD(P)-binding domain"/>
    <property type="match status" value="1"/>
</dbReference>
<name>A0ABR3EHL3_9AGAR</name>
<reference evidence="8 9" key="1">
    <citation type="submission" date="2024-02" db="EMBL/GenBank/DDBJ databases">
        <title>A draft genome for the cacao thread blight pathogen Marasmius crinis-equi.</title>
        <authorList>
            <person name="Cohen S.P."/>
            <person name="Baruah I.K."/>
            <person name="Amoako-Attah I."/>
            <person name="Bukari Y."/>
            <person name="Meinhardt L.W."/>
            <person name="Bailey B.A."/>
        </authorList>
    </citation>
    <scope>NUCLEOTIDE SEQUENCE [LARGE SCALE GENOMIC DNA]</scope>
    <source>
        <strain evidence="8 9">GH-76</strain>
    </source>
</reference>
<evidence type="ECO:0000256" key="6">
    <source>
        <dbReference type="ARBA" id="ARBA00023002"/>
    </source>
</evidence>
<dbReference type="Proteomes" id="UP001465976">
    <property type="component" value="Unassembled WGS sequence"/>
</dbReference>
<evidence type="ECO:0000256" key="5">
    <source>
        <dbReference type="ARBA" id="ARBA00022857"/>
    </source>
</evidence>
<organism evidence="8 9">
    <name type="scientific">Marasmius crinis-equi</name>
    <dbReference type="NCBI Taxonomy" id="585013"/>
    <lineage>
        <taxon>Eukaryota</taxon>
        <taxon>Fungi</taxon>
        <taxon>Dikarya</taxon>
        <taxon>Basidiomycota</taxon>
        <taxon>Agaricomycotina</taxon>
        <taxon>Agaricomycetes</taxon>
        <taxon>Agaricomycetidae</taxon>
        <taxon>Agaricales</taxon>
        <taxon>Marasmiineae</taxon>
        <taxon>Marasmiaceae</taxon>
        <taxon>Marasmius</taxon>
    </lineage>
</organism>
<keyword evidence="7" id="KW-0503">Monooxygenase</keyword>
<keyword evidence="9" id="KW-1185">Reference proteome</keyword>
<evidence type="ECO:0000256" key="1">
    <source>
        <dbReference type="ARBA" id="ARBA00001974"/>
    </source>
</evidence>
<proteinExistence type="inferred from homology"/>
<evidence type="ECO:0000256" key="3">
    <source>
        <dbReference type="ARBA" id="ARBA00022630"/>
    </source>
</evidence>
<comment type="cofactor">
    <cofactor evidence="1">
        <name>FAD</name>
        <dbReference type="ChEBI" id="CHEBI:57692"/>
    </cofactor>
</comment>
<keyword evidence="6" id="KW-0560">Oxidoreductase</keyword>
<dbReference type="PANTHER" id="PTHR43098">
    <property type="entry name" value="L-ORNITHINE N(5)-MONOOXYGENASE-RELATED"/>
    <property type="match status" value="1"/>
</dbReference>
<protein>
    <submittedName>
        <fullName evidence="8">Uncharacterized protein</fullName>
    </submittedName>
</protein>
<gene>
    <name evidence="8" type="ORF">V5O48_019719</name>
</gene>
<sequence length="95" mass="10853">ELQGAFLTELVKYAHANKITRVEADPQAEAAWRERTLEIAGKGLWHKAKSWYMGANIPGKKIEQLNWTGGIPLYKEKLEEVKKDGWAGFELRKSK</sequence>
<dbReference type="PANTHER" id="PTHR43098:SF3">
    <property type="entry name" value="L-ORNITHINE N(5)-MONOOXYGENASE-RELATED"/>
    <property type="match status" value="1"/>
</dbReference>
<dbReference type="EMBL" id="JBAHYK010006035">
    <property type="protein sequence ID" value="KAL0562368.1"/>
    <property type="molecule type" value="Genomic_DNA"/>
</dbReference>
<dbReference type="InterPro" id="IPR050775">
    <property type="entry name" value="FAD-binding_Monooxygenases"/>
</dbReference>
<evidence type="ECO:0000256" key="2">
    <source>
        <dbReference type="ARBA" id="ARBA00010139"/>
    </source>
</evidence>
<dbReference type="InterPro" id="IPR036188">
    <property type="entry name" value="FAD/NAD-bd_sf"/>
</dbReference>
<accession>A0ABR3EHL3</accession>
<evidence type="ECO:0000313" key="8">
    <source>
        <dbReference type="EMBL" id="KAL0562368.1"/>
    </source>
</evidence>
<evidence type="ECO:0000256" key="4">
    <source>
        <dbReference type="ARBA" id="ARBA00022827"/>
    </source>
</evidence>
<keyword evidence="4" id="KW-0274">FAD</keyword>